<sequence length="82" mass="9800">MGCSVTKNKKQQKDLDYFNNIINQNLSDQPKFSEKNKNKAFQIPKNPIFQRRLSQKKENSFTNQTYSYLERNNQTSKNCEYL</sequence>
<organism evidence="1 2">
    <name type="scientific">Paramecium sonneborni</name>
    <dbReference type="NCBI Taxonomy" id="65129"/>
    <lineage>
        <taxon>Eukaryota</taxon>
        <taxon>Sar</taxon>
        <taxon>Alveolata</taxon>
        <taxon>Ciliophora</taxon>
        <taxon>Intramacronucleata</taxon>
        <taxon>Oligohymenophorea</taxon>
        <taxon>Peniculida</taxon>
        <taxon>Parameciidae</taxon>
        <taxon>Paramecium</taxon>
    </lineage>
</organism>
<dbReference type="AlphaFoldDB" id="A0A8S1PBT3"/>
<proteinExistence type="predicted"/>
<comment type="caution">
    <text evidence="1">The sequence shown here is derived from an EMBL/GenBank/DDBJ whole genome shotgun (WGS) entry which is preliminary data.</text>
</comment>
<accession>A0A8S1PBT3</accession>
<evidence type="ECO:0000313" key="1">
    <source>
        <dbReference type="EMBL" id="CAD8100183.1"/>
    </source>
</evidence>
<keyword evidence="2" id="KW-1185">Reference proteome</keyword>
<reference evidence="1" key="1">
    <citation type="submission" date="2021-01" db="EMBL/GenBank/DDBJ databases">
        <authorList>
            <consortium name="Genoscope - CEA"/>
            <person name="William W."/>
        </authorList>
    </citation>
    <scope>NUCLEOTIDE SEQUENCE</scope>
</reference>
<dbReference type="Proteomes" id="UP000692954">
    <property type="component" value="Unassembled WGS sequence"/>
</dbReference>
<evidence type="ECO:0000313" key="2">
    <source>
        <dbReference type="Proteomes" id="UP000692954"/>
    </source>
</evidence>
<dbReference type="OrthoDB" id="296137at2759"/>
<dbReference type="EMBL" id="CAJJDN010000073">
    <property type="protein sequence ID" value="CAD8100183.1"/>
    <property type="molecule type" value="Genomic_DNA"/>
</dbReference>
<protein>
    <submittedName>
        <fullName evidence="1">Uncharacterized protein</fullName>
    </submittedName>
</protein>
<name>A0A8S1PBT3_9CILI</name>
<gene>
    <name evidence="1" type="ORF">PSON_ATCC_30995.1.T0730110</name>
</gene>